<dbReference type="InterPro" id="IPR050683">
    <property type="entry name" value="Bact_Polysacc_Export_ATP-bd"/>
</dbReference>
<keyword evidence="4 6" id="KW-0067">ATP-binding</keyword>
<dbReference type="PROSITE" id="PS50893">
    <property type="entry name" value="ABC_TRANSPORTER_2"/>
    <property type="match status" value="1"/>
</dbReference>
<evidence type="ECO:0000256" key="2">
    <source>
        <dbReference type="ARBA" id="ARBA00022448"/>
    </source>
</evidence>
<evidence type="ECO:0000259" key="5">
    <source>
        <dbReference type="PROSITE" id="PS50893"/>
    </source>
</evidence>
<evidence type="ECO:0000313" key="7">
    <source>
        <dbReference type="Proteomes" id="UP000552757"/>
    </source>
</evidence>
<dbReference type="GO" id="GO:0016020">
    <property type="term" value="C:membrane"/>
    <property type="evidence" value="ECO:0007669"/>
    <property type="project" value="InterPro"/>
</dbReference>
<dbReference type="SUPFAM" id="SSF52540">
    <property type="entry name" value="P-loop containing nucleoside triphosphate hydrolases"/>
    <property type="match status" value="1"/>
</dbReference>
<dbReference type="InterPro" id="IPR027417">
    <property type="entry name" value="P-loop_NTPase"/>
</dbReference>
<dbReference type="GO" id="GO:0140359">
    <property type="term" value="F:ABC-type transporter activity"/>
    <property type="evidence" value="ECO:0007669"/>
    <property type="project" value="InterPro"/>
</dbReference>
<dbReference type="InterPro" id="IPR003593">
    <property type="entry name" value="AAA+_ATPase"/>
</dbReference>
<feature type="domain" description="ABC transporter" evidence="5">
    <location>
        <begin position="2"/>
        <end position="221"/>
    </location>
</feature>
<name>A0A7W6DH51_9SPHN</name>
<dbReference type="RefSeq" id="WP_183955627.1">
    <property type="nucleotide sequence ID" value="NZ_JACIEB010000004.1"/>
</dbReference>
<dbReference type="Pfam" id="PF00005">
    <property type="entry name" value="ABC_tran"/>
    <property type="match status" value="1"/>
</dbReference>
<dbReference type="Gene3D" id="3.40.50.300">
    <property type="entry name" value="P-loop containing nucleotide triphosphate hydrolases"/>
    <property type="match status" value="1"/>
</dbReference>
<dbReference type="Proteomes" id="UP000552757">
    <property type="component" value="Unassembled WGS sequence"/>
</dbReference>
<dbReference type="CDD" id="cd03220">
    <property type="entry name" value="ABC_KpsT_Wzt"/>
    <property type="match status" value="1"/>
</dbReference>
<dbReference type="EMBL" id="JACIEB010000004">
    <property type="protein sequence ID" value="MBB3982494.1"/>
    <property type="molecule type" value="Genomic_DNA"/>
</dbReference>
<keyword evidence="3" id="KW-0547">Nucleotide-binding</keyword>
<reference evidence="6 7" key="1">
    <citation type="submission" date="2020-08" db="EMBL/GenBank/DDBJ databases">
        <title>Genomic Encyclopedia of Type Strains, Phase IV (KMG-IV): sequencing the most valuable type-strain genomes for metagenomic binning, comparative biology and taxonomic classification.</title>
        <authorList>
            <person name="Goeker M."/>
        </authorList>
    </citation>
    <scope>NUCLEOTIDE SEQUENCE [LARGE SCALE GENOMIC DNA]</scope>
    <source>
        <strain evidence="6 7">DSM 29348</strain>
    </source>
</reference>
<dbReference type="AlphaFoldDB" id="A0A7W6DH51"/>
<dbReference type="GO" id="GO:0005524">
    <property type="term" value="F:ATP binding"/>
    <property type="evidence" value="ECO:0007669"/>
    <property type="project" value="UniProtKB-KW"/>
</dbReference>
<protein>
    <submittedName>
        <fullName evidence="6">Capsular polysaccharide transport system ATP-binding protein</fullName>
    </submittedName>
</protein>
<evidence type="ECO:0000313" key="6">
    <source>
        <dbReference type="EMBL" id="MBB3982494.1"/>
    </source>
</evidence>
<dbReference type="GO" id="GO:0016887">
    <property type="term" value="F:ATP hydrolysis activity"/>
    <property type="evidence" value="ECO:0007669"/>
    <property type="project" value="InterPro"/>
</dbReference>
<evidence type="ECO:0000256" key="4">
    <source>
        <dbReference type="ARBA" id="ARBA00022840"/>
    </source>
</evidence>
<accession>A0A7W6DH51</accession>
<keyword evidence="2" id="KW-0813">Transport</keyword>
<gene>
    <name evidence="6" type="ORF">GGR44_002157</name>
</gene>
<proteinExistence type="inferred from homology"/>
<comment type="similarity">
    <text evidence="1">Belongs to the ABC transporter superfamily.</text>
</comment>
<evidence type="ECO:0000256" key="1">
    <source>
        <dbReference type="ARBA" id="ARBA00005417"/>
    </source>
</evidence>
<keyword evidence="7" id="KW-1185">Reference proteome</keyword>
<organism evidence="6 7">
    <name type="scientific">Sphingobium fontiphilum</name>
    <dbReference type="NCBI Taxonomy" id="944425"/>
    <lineage>
        <taxon>Bacteria</taxon>
        <taxon>Pseudomonadati</taxon>
        <taxon>Pseudomonadota</taxon>
        <taxon>Alphaproteobacteria</taxon>
        <taxon>Sphingomonadales</taxon>
        <taxon>Sphingomonadaceae</taxon>
        <taxon>Sphingobium</taxon>
    </lineage>
</organism>
<sequence>MIRFENVSKIYDGHGHQNLVLNNLNFTIGPRDRLGICGSNGAGKSTLIRMIAGVDNPTSGRVIRNMTTSWPLGYASAFQSSLTGADNCRFIARIYGKDIAKLTKFVEDFCELGPYFRQPVHTYSSGMGARFSFGISLAIEFDCYLIDEVTATGDERFRKKIEAVMDERKSKGALVMVSHVPQTLRAHCDKGAVLFNGALQFFDTIDEAIDVHNYYQRTVKSDRAVVDIHH</sequence>
<dbReference type="PANTHER" id="PTHR46743">
    <property type="entry name" value="TEICHOIC ACIDS EXPORT ATP-BINDING PROTEIN TAGH"/>
    <property type="match status" value="1"/>
</dbReference>
<evidence type="ECO:0000256" key="3">
    <source>
        <dbReference type="ARBA" id="ARBA00022741"/>
    </source>
</evidence>
<dbReference type="PANTHER" id="PTHR46743:SF2">
    <property type="entry name" value="TEICHOIC ACIDS EXPORT ATP-BINDING PROTEIN TAGH"/>
    <property type="match status" value="1"/>
</dbReference>
<dbReference type="InterPro" id="IPR015860">
    <property type="entry name" value="ABC_transpr_TagH-like"/>
</dbReference>
<dbReference type="InterPro" id="IPR003439">
    <property type="entry name" value="ABC_transporter-like_ATP-bd"/>
</dbReference>
<comment type="caution">
    <text evidence="6">The sequence shown here is derived from an EMBL/GenBank/DDBJ whole genome shotgun (WGS) entry which is preliminary data.</text>
</comment>
<dbReference type="SMART" id="SM00382">
    <property type="entry name" value="AAA"/>
    <property type="match status" value="1"/>
</dbReference>